<dbReference type="Proteomes" id="UP001159364">
    <property type="component" value="Linkage Group LG11"/>
</dbReference>
<accession>A0AAV8SEF7</accession>
<keyword evidence="3" id="KW-1185">Reference proteome</keyword>
<dbReference type="PANTHER" id="PTHR36801:SF3">
    <property type="entry name" value="OS06G0150300 PROTEIN"/>
    <property type="match status" value="1"/>
</dbReference>
<evidence type="ECO:0000313" key="2">
    <source>
        <dbReference type="EMBL" id="KAJ8750565.1"/>
    </source>
</evidence>
<evidence type="ECO:0000313" key="3">
    <source>
        <dbReference type="Proteomes" id="UP001159364"/>
    </source>
</evidence>
<feature type="compositionally biased region" description="Basic and acidic residues" evidence="1">
    <location>
        <begin position="199"/>
        <end position="215"/>
    </location>
</feature>
<organism evidence="2 3">
    <name type="scientific">Erythroxylum novogranatense</name>
    <dbReference type="NCBI Taxonomy" id="1862640"/>
    <lineage>
        <taxon>Eukaryota</taxon>
        <taxon>Viridiplantae</taxon>
        <taxon>Streptophyta</taxon>
        <taxon>Embryophyta</taxon>
        <taxon>Tracheophyta</taxon>
        <taxon>Spermatophyta</taxon>
        <taxon>Magnoliopsida</taxon>
        <taxon>eudicotyledons</taxon>
        <taxon>Gunneridae</taxon>
        <taxon>Pentapetalae</taxon>
        <taxon>rosids</taxon>
        <taxon>fabids</taxon>
        <taxon>Malpighiales</taxon>
        <taxon>Erythroxylaceae</taxon>
        <taxon>Erythroxylum</taxon>
    </lineage>
</organism>
<proteinExistence type="predicted"/>
<dbReference type="PANTHER" id="PTHR36801">
    <property type="entry name" value="OS06G0150200 PROTEIN"/>
    <property type="match status" value="1"/>
</dbReference>
<feature type="region of interest" description="Disordered" evidence="1">
    <location>
        <begin position="18"/>
        <end position="82"/>
    </location>
</feature>
<gene>
    <name evidence="2" type="ORF">K2173_015726</name>
</gene>
<feature type="region of interest" description="Disordered" evidence="1">
    <location>
        <begin position="178"/>
        <end position="215"/>
    </location>
</feature>
<dbReference type="AlphaFoldDB" id="A0AAV8SEF7"/>
<dbReference type="EMBL" id="JAIWQS010000011">
    <property type="protein sequence ID" value="KAJ8750565.1"/>
    <property type="molecule type" value="Genomic_DNA"/>
</dbReference>
<protein>
    <submittedName>
        <fullName evidence="2">Uncharacterized protein</fullName>
    </submittedName>
</protein>
<reference evidence="2 3" key="1">
    <citation type="submission" date="2021-09" db="EMBL/GenBank/DDBJ databases">
        <title>Genomic insights and catalytic innovation underlie evolution of tropane alkaloids biosynthesis.</title>
        <authorList>
            <person name="Wang Y.-J."/>
            <person name="Tian T."/>
            <person name="Huang J.-P."/>
            <person name="Huang S.-X."/>
        </authorList>
    </citation>
    <scope>NUCLEOTIDE SEQUENCE [LARGE SCALE GENOMIC DNA]</scope>
    <source>
        <strain evidence="2">KIB-2018</strain>
        <tissue evidence="2">Leaf</tissue>
    </source>
</reference>
<feature type="compositionally biased region" description="Polar residues" evidence="1">
    <location>
        <begin position="38"/>
        <end position="58"/>
    </location>
</feature>
<comment type="caution">
    <text evidence="2">The sequence shown here is derived from an EMBL/GenBank/DDBJ whole genome shotgun (WGS) entry which is preliminary data.</text>
</comment>
<sequence length="215" mass="24036">MVTAITISTILCSVRFRKKSDPDPSKSLSSDRTVENCDPSSENLQSVETTGLQASAVQSGDRKENDSEESQARDLPLPPARQLGGTYYCKKVMTNSTSMRNLTKDVSVKIQRSMSMAMKRDKEDKLMNHKTKLGKNKNDDSVWMKTIILGEKCKVPDEEEAIIYESKGKKVQAFHPRTPSTISLSRQNSSIDFTAIPPSDRDKGILVRKEEEAFS</sequence>
<feature type="compositionally biased region" description="Polar residues" evidence="1">
    <location>
        <begin position="178"/>
        <end position="192"/>
    </location>
</feature>
<evidence type="ECO:0000256" key="1">
    <source>
        <dbReference type="SAM" id="MobiDB-lite"/>
    </source>
</evidence>
<name>A0AAV8SEF7_9ROSI</name>